<sequence length="491" mass="51733">MGRSRWLLPSMFLLGLLCASTKFFFPVCGLHLRAPPSPLWETRLPRDQPAALPPFPQRDSFLASGANPPQAFGANGNSESATIWDGAQQMHDEDPARGDFPLPLTALPVQPGNSAAGDALNDSQEQELEGGSAPAGSEKTEKMWQSSSLVDVSPRVGEGEEQAPTVEEKAEAEKLGDQAEPSTVDASTPDVLATYPSVPNESSGSDTSGGSDVADISEASNNGPDTIVNGAKEPIPGETGAETLRDDLQGSESMPETAPVVDTVDDTPQTEDRVDPGSASSGVDGSGDNTTTEDSGKGTGEPKEMEEMTSPVARGGEAAAPEGEAVTETEESVPGHPEGEENTGNMSTQDLTSHSVEEAGRISVVPFAFGNSPRLRRWTTQFLVRGKEMFPLMQKADIAKQAEKRAESLRSSMEILHNTTAFFNAFRAQQRGKNTHEKTKRLSAASVPASQQEEPNVIPEEGFDASSLPETGAQDAAEAVDTAVSAEGSNN</sequence>
<dbReference type="EMBL" id="FR823392">
    <property type="protein sequence ID" value="CBZ55395.1"/>
    <property type="molecule type" value="Genomic_DNA"/>
</dbReference>
<feature type="compositionally biased region" description="Low complexity" evidence="1">
    <location>
        <begin position="202"/>
        <end position="212"/>
    </location>
</feature>
<dbReference type="OMA" id="GKNTHEK"/>
<evidence type="ECO:0000313" key="2">
    <source>
        <dbReference type="EMBL" id="CBZ55395.1"/>
    </source>
</evidence>
<feature type="compositionally biased region" description="Basic and acidic residues" evidence="1">
    <location>
        <begin position="294"/>
        <end position="306"/>
    </location>
</feature>
<keyword evidence="4" id="KW-1185">Reference proteome</keyword>
<reference evidence="3" key="4">
    <citation type="journal article" date="2015" name="PLoS ONE">
        <title>Comprehensive Evaluation of Toxoplasma gondii VEG and Neospora caninum LIV Genomes with Tachyzoite Stage Transcriptome and Proteome Defines Novel Transcript Features.</title>
        <authorList>
            <person name="Ramaprasad A."/>
            <person name="Mourier T."/>
            <person name="Naeem R."/>
            <person name="Malas T.B."/>
            <person name="Moussa E."/>
            <person name="Panigrahi A."/>
            <person name="Vermont S.J."/>
            <person name="Otto T.D."/>
            <person name="Wastling J."/>
            <person name="Pain A."/>
        </authorList>
    </citation>
    <scope>NUCLEOTIDE SEQUENCE</scope>
    <source>
        <strain evidence="3">Liverpool</strain>
    </source>
</reference>
<accession>F0VNU9</accession>
<name>F0VNU9_NEOCL</name>
<feature type="region of interest" description="Disordered" evidence="1">
    <location>
        <begin position="45"/>
        <end position="353"/>
    </location>
</feature>
<reference evidence="4" key="3">
    <citation type="journal article" date="2012" name="PLoS Pathog.">
        <title>Comparative genomics of the apicomplexan parasites Toxoplasma gondii and Neospora caninum: Coccidia differing in host range and transmission strategy.</title>
        <authorList>
            <person name="Reid A.J."/>
            <person name="Vermont S.J."/>
            <person name="Cotton J.A."/>
            <person name="Harris D."/>
            <person name="Hill-Cawthorne G.A."/>
            <person name="Konen-Waisman S."/>
            <person name="Latham S.M."/>
            <person name="Mourier T."/>
            <person name="Norton R."/>
            <person name="Quail M.A."/>
            <person name="Sanders M."/>
            <person name="Shanmugam D."/>
            <person name="Sohal A."/>
            <person name="Wasmuth J.D."/>
            <person name="Brunk B."/>
            <person name="Grigg M.E."/>
            <person name="Howard J.C."/>
            <person name="Parkinson J."/>
            <person name="Roos D.S."/>
            <person name="Trees A.J."/>
            <person name="Berriman M."/>
            <person name="Pain A."/>
            <person name="Wastling J.M."/>
        </authorList>
    </citation>
    <scope>NUCLEOTIDE SEQUENCE [LARGE SCALE GENOMIC DNA]</scope>
    <source>
        <strain evidence="4">Liverpool</strain>
    </source>
</reference>
<dbReference type="VEuPathDB" id="ToxoDB:NCLIV_058180"/>
<feature type="compositionally biased region" description="Low complexity" evidence="1">
    <location>
        <begin position="311"/>
        <end position="324"/>
    </location>
</feature>
<feature type="compositionally biased region" description="Basic and acidic residues" evidence="1">
    <location>
        <begin position="166"/>
        <end position="177"/>
    </location>
</feature>
<gene>
    <name evidence="3" type="ORF">BN1204_058180</name>
    <name evidence="2" type="ORF">NCLIV_058180</name>
</gene>
<evidence type="ECO:0000313" key="4">
    <source>
        <dbReference type="Proteomes" id="UP000007494"/>
    </source>
</evidence>
<feature type="compositionally biased region" description="Low complexity" evidence="1">
    <location>
        <begin position="276"/>
        <end position="288"/>
    </location>
</feature>
<reference evidence="2" key="1">
    <citation type="submission" date="2011-02" db="EMBL/GenBank/DDBJ databases">
        <authorList>
            <person name="Aslett M."/>
        </authorList>
    </citation>
    <scope>NUCLEOTIDE SEQUENCE</scope>
    <source>
        <strain evidence="2">Liverpool</strain>
    </source>
</reference>
<organism evidence="2 4">
    <name type="scientific">Neospora caninum (strain Liverpool)</name>
    <dbReference type="NCBI Taxonomy" id="572307"/>
    <lineage>
        <taxon>Eukaryota</taxon>
        <taxon>Sar</taxon>
        <taxon>Alveolata</taxon>
        <taxon>Apicomplexa</taxon>
        <taxon>Conoidasida</taxon>
        <taxon>Coccidia</taxon>
        <taxon>Eucoccidiorida</taxon>
        <taxon>Eimeriorina</taxon>
        <taxon>Sarcocystidae</taxon>
        <taxon>Neospora</taxon>
    </lineage>
</organism>
<feature type="region of interest" description="Disordered" evidence="1">
    <location>
        <begin position="431"/>
        <end position="491"/>
    </location>
</feature>
<dbReference type="InParanoid" id="F0VNU9"/>
<dbReference type="AlphaFoldDB" id="F0VNU9"/>
<reference evidence="2" key="2">
    <citation type="submission" date="2011-03" db="EMBL/GenBank/DDBJ databases">
        <title>Comparative genomics and transcriptomics of Neospora caninum and Toxoplasma gondii.</title>
        <authorList>
            <person name="Reid A.J."/>
            <person name="Sohal A."/>
            <person name="Harris D."/>
            <person name="Quail M."/>
            <person name="Sanders M."/>
            <person name="Berriman M."/>
            <person name="Wastling J.M."/>
            <person name="Pain A."/>
        </authorList>
    </citation>
    <scope>NUCLEOTIDE SEQUENCE</scope>
    <source>
        <strain evidence="2">Liverpool</strain>
    </source>
</reference>
<dbReference type="Proteomes" id="UP000007494">
    <property type="component" value="Chromosome XI"/>
</dbReference>
<dbReference type="eggNOG" id="ENOG502QZU1">
    <property type="taxonomic scope" value="Eukaryota"/>
</dbReference>
<proteinExistence type="predicted"/>
<protein>
    <submittedName>
        <fullName evidence="3">Rhoptry protein 10, related</fullName>
    </submittedName>
</protein>
<evidence type="ECO:0000256" key="1">
    <source>
        <dbReference type="SAM" id="MobiDB-lite"/>
    </source>
</evidence>
<dbReference type="OrthoDB" id="10375436at2759"/>
<feature type="compositionally biased region" description="Polar residues" evidence="1">
    <location>
        <begin position="342"/>
        <end position="353"/>
    </location>
</feature>
<dbReference type="RefSeq" id="XP_003885423.1">
    <property type="nucleotide sequence ID" value="XM_003885374.1"/>
</dbReference>
<dbReference type="EMBL" id="LN714486">
    <property type="protein sequence ID" value="CEL70131.1"/>
    <property type="molecule type" value="Genomic_DNA"/>
</dbReference>
<evidence type="ECO:0000313" key="3">
    <source>
        <dbReference type="EMBL" id="CEL70131.1"/>
    </source>
</evidence>
<dbReference type="GeneID" id="13440808"/>